<feature type="signal peptide" evidence="2">
    <location>
        <begin position="1"/>
        <end position="23"/>
    </location>
</feature>
<sequence>MAGRWWWWRWLLVLCLLPLLVTRRSGVSAYRVTLIPLPETGHCRQMVGVGRQLLSQGHQVLLYVPSYFKIRRCTEPAPTDDIQVQVFRVDPTVAAVLDSLDSIMEAVRGGNVAARPSARPVRDVLGHVCQSYLEARDDLEGLKKFKPDLVLLDGDPSAHCLALVPAFLAVPVGLVGSDISPLDSGGPLPVNYYPSSDSALPGSMSFTQRLTNFFHTSRRLGPTPP</sequence>
<dbReference type="Gene3D" id="3.40.50.2000">
    <property type="entry name" value="Glycogen Phosphorylase B"/>
    <property type="match status" value="1"/>
</dbReference>
<name>A0A2T7PCF4_POMCA</name>
<dbReference type="Proteomes" id="UP000245119">
    <property type="component" value="Linkage Group LG5"/>
</dbReference>
<keyword evidence="4" id="KW-1185">Reference proteome</keyword>
<keyword evidence="2" id="KW-0732">Signal</keyword>
<dbReference type="GO" id="GO:0008194">
    <property type="term" value="F:UDP-glycosyltransferase activity"/>
    <property type="evidence" value="ECO:0007669"/>
    <property type="project" value="InterPro"/>
</dbReference>
<accession>A0A2T7PCF4</accession>
<evidence type="ECO:0000256" key="1">
    <source>
        <dbReference type="ARBA" id="ARBA00022679"/>
    </source>
</evidence>
<gene>
    <name evidence="3" type="ORF">C0Q70_10376</name>
</gene>
<dbReference type="SUPFAM" id="SSF53756">
    <property type="entry name" value="UDP-Glycosyltransferase/glycogen phosphorylase"/>
    <property type="match status" value="1"/>
</dbReference>
<protein>
    <submittedName>
        <fullName evidence="3">Uncharacterized protein</fullName>
    </submittedName>
</protein>
<dbReference type="OrthoDB" id="6072202at2759"/>
<feature type="chain" id="PRO_5015656851" evidence="2">
    <location>
        <begin position="24"/>
        <end position="225"/>
    </location>
</feature>
<dbReference type="InterPro" id="IPR002213">
    <property type="entry name" value="UDP_glucos_trans"/>
</dbReference>
<reference evidence="3 4" key="1">
    <citation type="submission" date="2018-04" db="EMBL/GenBank/DDBJ databases">
        <title>The genome of golden apple snail Pomacea canaliculata provides insight into stress tolerance and invasive adaptation.</title>
        <authorList>
            <person name="Liu C."/>
            <person name="Liu B."/>
            <person name="Ren Y."/>
            <person name="Zhang Y."/>
            <person name="Wang H."/>
            <person name="Li S."/>
            <person name="Jiang F."/>
            <person name="Yin L."/>
            <person name="Zhang G."/>
            <person name="Qian W."/>
            <person name="Fan W."/>
        </authorList>
    </citation>
    <scope>NUCLEOTIDE SEQUENCE [LARGE SCALE GENOMIC DNA]</scope>
    <source>
        <strain evidence="3">SZHN2017</strain>
        <tissue evidence="3">Muscle</tissue>
    </source>
</reference>
<dbReference type="AlphaFoldDB" id="A0A2T7PCF4"/>
<evidence type="ECO:0000256" key="2">
    <source>
        <dbReference type="SAM" id="SignalP"/>
    </source>
</evidence>
<keyword evidence="1" id="KW-0808">Transferase</keyword>
<proteinExistence type="predicted"/>
<evidence type="ECO:0000313" key="3">
    <source>
        <dbReference type="EMBL" id="PVD31098.1"/>
    </source>
</evidence>
<dbReference type="Pfam" id="PF00201">
    <property type="entry name" value="UDPGT"/>
    <property type="match status" value="1"/>
</dbReference>
<evidence type="ECO:0000313" key="4">
    <source>
        <dbReference type="Proteomes" id="UP000245119"/>
    </source>
</evidence>
<comment type="caution">
    <text evidence="3">The sequence shown here is derived from an EMBL/GenBank/DDBJ whole genome shotgun (WGS) entry which is preliminary data.</text>
</comment>
<dbReference type="EMBL" id="PZQS01000005">
    <property type="protein sequence ID" value="PVD31098.1"/>
    <property type="molecule type" value="Genomic_DNA"/>
</dbReference>
<organism evidence="3 4">
    <name type="scientific">Pomacea canaliculata</name>
    <name type="common">Golden apple snail</name>
    <dbReference type="NCBI Taxonomy" id="400727"/>
    <lineage>
        <taxon>Eukaryota</taxon>
        <taxon>Metazoa</taxon>
        <taxon>Spiralia</taxon>
        <taxon>Lophotrochozoa</taxon>
        <taxon>Mollusca</taxon>
        <taxon>Gastropoda</taxon>
        <taxon>Caenogastropoda</taxon>
        <taxon>Architaenioglossa</taxon>
        <taxon>Ampullarioidea</taxon>
        <taxon>Ampullariidae</taxon>
        <taxon>Pomacea</taxon>
    </lineage>
</organism>